<evidence type="ECO:0000313" key="9">
    <source>
        <dbReference type="Proteomes" id="UP001558713"/>
    </source>
</evidence>
<evidence type="ECO:0000256" key="4">
    <source>
        <dbReference type="ARBA" id="ARBA00022840"/>
    </source>
</evidence>
<dbReference type="PANTHER" id="PTHR10887:SF468">
    <property type="entry name" value="P-LOOP CONTAINING NUCLEOSIDE TRIPHOSPHATE HYDROLASES SUPERFAMILY PROTEIN"/>
    <property type="match status" value="1"/>
</dbReference>
<dbReference type="GO" id="GO:0016787">
    <property type="term" value="F:hydrolase activity"/>
    <property type="evidence" value="ECO:0007669"/>
    <property type="project" value="UniProtKB-KW"/>
</dbReference>
<dbReference type="CDD" id="cd18808">
    <property type="entry name" value="SF1_C_Upf1"/>
    <property type="match status" value="1"/>
</dbReference>
<evidence type="ECO:0000256" key="3">
    <source>
        <dbReference type="ARBA" id="ARBA00022806"/>
    </source>
</evidence>
<keyword evidence="2" id="KW-0378">Hydrolase</keyword>
<dbReference type="Pfam" id="PF13087">
    <property type="entry name" value="AAA_12"/>
    <property type="match status" value="1"/>
</dbReference>
<keyword evidence="9" id="KW-1185">Reference proteome</keyword>
<feature type="region of interest" description="Disordered" evidence="5">
    <location>
        <begin position="428"/>
        <end position="469"/>
    </location>
</feature>
<dbReference type="InterPro" id="IPR027417">
    <property type="entry name" value="P-loop_NTPase"/>
</dbReference>
<dbReference type="SUPFAM" id="SSF52540">
    <property type="entry name" value="P-loop containing nucleoside triphosphate hydrolases"/>
    <property type="match status" value="1"/>
</dbReference>
<sequence length="928" mass="104822">METKEIRRLLEKDEKTKLFGRVCSWSIKDILDKDLYKEKIKTIPDRFSSVDDYFECFVPHLLEETRTELSSSFTSLSKAPAFEILSVEKRTKEFSERSSIKVFHDVTLKGYAVDKSEKYEPKCGDVIALSLAEESPRIDDLNPLLLAYVFSVYGDFKFSVHFSRSISPDEKHSFRFGVFLMALTTNTRIWNALHNEAANSTLIESVLQENALATEQCVSCGNDVDGSVPDHVLDIIRATKLNSSQEAAILGCLKTRNCNHKKSVKLIWGPPGTGKTKTVATLLSALLKLKCKTVVCAPTNTAIVAVALRLLALSKETIVCAPTNSAIVEVASRFPSLFMETSTLERTTYGMGSIILSGNRERMGIAKNSILLDVFLNHRIDKLGRLFSSSSGWEKSLESIIDFLENTEAKYEQHVHELEEEIERIKEDEKKKQEDEKKKKEAEKKKKEVERKKEQGAEKKKKEVEKKEEVEKRKKQKVINIPTFGEFVKKKFNGLSVVLEAYMVDLHTHLPKSKISSKDVKKIIAARQAIRRVRYFLNDNSSRDDFKKGKFRYNIFNRFISVDALEALCLLPKCFGNPGLGSFEDTRKFCLQNADIIFCTASGVANMTPSRIGSVDLLVVDEAAQLKECESVAALQLSGLRHALLIGDEYQLPAMVHNEECEKANFGRSLFERLVHIGHNKHLLNIQYRMHPSISLFPNKEFYDGRITDDAIVQESHYQKRFLQGNMFGSFSFINVGRGKEEFCDGHSPKNMVEVAVISEIIANLFKVSCERRKKISVGVISPYKGQVKAIQDRIGDKYGSLSGYHFFTLNVQSVDGFQGGEEDVIIISTVRSNVNGNVGFLSNRQRANVALTRARHCLWVIGNETTLALSGSIWSKLIGESRTRECFYDAVDDKNLREAMNDVLLDDVSSSFGSLTIRSRNEIRNAW</sequence>
<dbReference type="FunFam" id="3.40.50.300:FF:005417">
    <property type="entry name" value="P-loop nucleoside triphosphate hydrolase superfamily protein"/>
    <property type="match status" value="1"/>
</dbReference>
<feature type="domain" description="DNA2/NAM7 helicase helicase" evidence="6">
    <location>
        <begin position="587"/>
        <end position="658"/>
    </location>
</feature>
<dbReference type="InterPro" id="IPR045055">
    <property type="entry name" value="DNA2/NAM7-like"/>
</dbReference>
<dbReference type="Gene3D" id="3.40.50.300">
    <property type="entry name" value="P-loop containing nucleotide triphosphate hydrolases"/>
    <property type="match status" value="3"/>
</dbReference>
<comment type="caution">
    <text evidence="8">The sequence shown here is derived from an EMBL/GenBank/DDBJ whole genome shotgun (WGS) entry which is preliminary data.</text>
</comment>
<keyword evidence="3 8" id="KW-0347">Helicase</keyword>
<reference evidence="8 9" key="1">
    <citation type="submission" date="2024-04" db="EMBL/GenBank/DDBJ databases">
        <title>Genome assembly C_amara_ONT_v2.</title>
        <authorList>
            <person name="Yant L."/>
            <person name="Moore C."/>
            <person name="Slenker M."/>
        </authorList>
    </citation>
    <scope>NUCLEOTIDE SEQUENCE [LARGE SCALE GENOMIC DNA]</scope>
    <source>
        <tissue evidence="8">Leaf</tissue>
    </source>
</reference>
<keyword evidence="4" id="KW-0067">ATP-binding</keyword>
<gene>
    <name evidence="8" type="ORF">V5N11_001988</name>
</gene>
<evidence type="ECO:0000259" key="6">
    <source>
        <dbReference type="Pfam" id="PF13086"/>
    </source>
</evidence>
<proteinExistence type="predicted"/>
<evidence type="ECO:0000313" key="8">
    <source>
        <dbReference type="EMBL" id="KAL1197107.1"/>
    </source>
</evidence>
<dbReference type="EMBL" id="JBANAX010000695">
    <property type="protein sequence ID" value="KAL1197107.1"/>
    <property type="molecule type" value="Genomic_DNA"/>
</dbReference>
<feature type="domain" description="DNA2/NAM7 helicase helicase" evidence="6">
    <location>
        <begin position="240"/>
        <end position="476"/>
    </location>
</feature>
<dbReference type="Proteomes" id="UP001558713">
    <property type="component" value="Unassembled WGS sequence"/>
</dbReference>
<organism evidence="8 9">
    <name type="scientific">Cardamine amara subsp. amara</name>
    <dbReference type="NCBI Taxonomy" id="228776"/>
    <lineage>
        <taxon>Eukaryota</taxon>
        <taxon>Viridiplantae</taxon>
        <taxon>Streptophyta</taxon>
        <taxon>Embryophyta</taxon>
        <taxon>Tracheophyta</taxon>
        <taxon>Spermatophyta</taxon>
        <taxon>Magnoliopsida</taxon>
        <taxon>eudicotyledons</taxon>
        <taxon>Gunneridae</taxon>
        <taxon>Pentapetalae</taxon>
        <taxon>rosids</taxon>
        <taxon>malvids</taxon>
        <taxon>Brassicales</taxon>
        <taxon>Brassicaceae</taxon>
        <taxon>Cardamineae</taxon>
        <taxon>Cardamine</taxon>
    </lineage>
</organism>
<keyword evidence="1" id="KW-0547">Nucleotide-binding</keyword>
<evidence type="ECO:0000259" key="7">
    <source>
        <dbReference type="Pfam" id="PF13087"/>
    </source>
</evidence>
<dbReference type="GO" id="GO:0005524">
    <property type="term" value="F:ATP binding"/>
    <property type="evidence" value="ECO:0007669"/>
    <property type="project" value="UniProtKB-KW"/>
</dbReference>
<dbReference type="GO" id="GO:0005694">
    <property type="term" value="C:chromosome"/>
    <property type="evidence" value="ECO:0007669"/>
    <property type="project" value="UniProtKB-ARBA"/>
</dbReference>
<evidence type="ECO:0000256" key="5">
    <source>
        <dbReference type="SAM" id="MobiDB-lite"/>
    </source>
</evidence>
<dbReference type="Pfam" id="PF13086">
    <property type="entry name" value="AAA_11"/>
    <property type="match status" value="2"/>
</dbReference>
<dbReference type="PANTHER" id="PTHR10887">
    <property type="entry name" value="DNA2/NAM7 HELICASE FAMILY"/>
    <property type="match status" value="1"/>
</dbReference>
<evidence type="ECO:0000256" key="1">
    <source>
        <dbReference type="ARBA" id="ARBA00022741"/>
    </source>
</evidence>
<evidence type="ECO:0000256" key="2">
    <source>
        <dbReference type="ARBA" id="ARBA00022801"/>
    </source>
</evidence>
<dbReference type="GO" id="GO:0004386">
    <property type="term" value="F:helicase activity"/>
    <property type="evidence" value="ECO:0007669"/>
    <property type="project" value="UniProtKB-KW"/>
</dbReference>
<dbReference type="InterPro" id="IPR041677">
    <property type="entry name" value="DNA2/NAM7_AAA_11"/>
</dbReference>
<dbReference type="InterPro" id="IPR047187">
    <property type="entry name" value="SF1_C_Upf1"/>
</dbReference>
<feature type="domain" description="DNA2/NAM7 helicase-like C-terminal" evidence="7">
    <location>
        <begin position="667"/>
        <end position="865"/>
    </location>
</feature>
<dbReference type="InterPro" id="IPR041679">
    <property type="entry name" value="DNA2/NAM7-like_C"/>
</dbReference>
<protein>
    <submittedName>
        <fullName evidence="8">Helicase MAGATAMA 3</fullName>
    </submittedName>
</protein>
<dbReference type="AlphaFoldDB" id="A0ABD0ZR62"/>
<accession>A0ABD0ZR62</accession>
<dbReference type="FunFam" id="3.40.50.300:FF:000326">
    <property type="entry name" value="P-loop containing nucleoside triphosphate hydrolase"/>
    <property type="match status" value="1"/>
</dbReference>
<name>A0ABD0ZR62_CARAN</name>